<name>A0AA86RE50_9EUKA</name>
<organism evidence="2">
    <name type="scientific">Hexamita inflata</name>
    <dbReference type="NCBI Taxonomy" id="28002"/>
    <lineage>
        <taxon>Eukaryota</taxon>
        <taxon>Metamonada</taxon>
        <taxon>Diplomonadida</taxon>
        <taxon>Hexamitidae</taxon>
        <taxon>Hexamitinae</taxon>
        <taxon>Hexamita</taxon>
    </lineage>
</organism>
<dbReference type="GO" id="GO:0006508">
    <property type="term" value="P:proteolysis"/>
    <property type="evidence" value="ECO:0007669"/>
    <property type="project" value="InterPro"/>
</dbReference>
<dbReference type="InterPro" id="IPR000668">
    <property type="entry name" value="Peptidase_C1A_C"/>
</dbReference>
<evidence type="ECO:0000313" key="4">
    <source>
        <dbReference type="Proteomes" id="UP001642409"/>
    </source>
</evidence>
<feature type="domain" description="Peptidase C1A papain C-terminal" evidence="1">
    <location>
        <begin position="11"/>
        <end position="41"/>
    </location>
</feature>
<keyword evidence="4" id="KW-1185">Reference proteome</keyword>
<sequence length="45" mass="5384">MFIQAAYHISYNNSWGTSWGEKGYFRIVRGKNECDFERECFLETV</sequence>
<gene>
    <name evidence="3" type="ORF">HINF_LOCUS17302</name>
    <name evidence="2" type="ORF">HINF_LOCUS63966</name>
</gene>
<dbReference type="Gene3D" id="2.40.50.170">
    <property type="entry name" value="Cysteine proteinases. Chain C"/>
    <property type="match status" value="1"/>
</dbReference>
<evidence type="ECO:0000313" key="3">
    <source>
        <dbReference type="EMBL" id="CAL6001184.1"/>
    </source>
</evidence>
<dbReference type="Proteomes" id="UP001642409">
    <property type="component" value="Unassembled WGS sequence"/>
</dbReference>
<reference evidence="3 4" key="2">
    <citation type="submission" date="2024-07" db="EMBL/GenBank/DDBJ databases">
        <authorList>
            <person name="Akdeniz Z."/>
        </authorList>
    </citation>
    <scope>NUCLEOTIDE SEQUENCE [LARGE SCALE GENOMIC DNA]</scope>
</reference>
<accession>A0AA86RE50</accession>
<dbReference type="EMBL" id="CAXDID020000043">
    <property type="protein sequence ID" value="CAL6001184.1"/>
    <property type="molecule type" value="Genomic_DNA"/>
</dbReference>
<protein>
    <submittedName>
        <fullName evidence="2">Cathepsin B</fullName>
    </submittedName>
    <submittedName>
        <fullName evidence="3">Cathepsin_B</fullName>
    </submittedName>
</protein>
<comment type="caution">
    <text evidence="2">The sequence shown here is derived from an EMBL/GenBank/DDBJ whole genome shotgun (WGS) entry which is preliminary data.</text>
</comment>
<proteinExistence type="predicted"/>
<evidence type="ECO:0000313" key="2">
    <source>
        <dbReference type="EMBL" id="CAI9976321.1"/>
    </source>
</evidence>
<dbReference type="InterPro" id="IPR038765">
    <property type="entry name" value="Papain-like_cys_pep_sf"/>
</dbReference>
<reference evidence="2" key="1">
    <citation type="submission" date="2023-06" db="EMBL/GenBank/DDBJ databases">
        <authorList>
            <person name="Kurt Z."/>
        </authorList>
    </citation>
    <scope>NUCLEOTIDE SEQUENCE</scope>
</reference>
<dbReference type="GO" id="GO:0008234">
    <property type="term" value="F:cysteine-type peptidase activity"/>
    <property type="evidence" value="ECO:0007669"/>
    <property type="project" value="InterPro"/>
</dbReference>
<dbReference type="EMBL" id="CATOUU010001173">
    <property type="protein sequence ID" value="CAI9976321.1"/>
    <property type="molecule type" value="Genomic_DNA"/>
</dbReference>
<dbReference type="AlphaFoldDB" id="A0AA86RE50"/>
<evidence type="ECO:0000259" key="1">
    <source>
        <dbReference type="Pfam" id="PF00112"/>
    </source>
</evidence>
<dbReference type="Pfam" id="PF00112">
    <property type="entry name" value="Peptidase_C1"/>
    <property type="match status" value="1"/>
</dbReference>
<dbReference type="SUPFAM" id="SSF54001">
    <property type="entry name" value="Cysteine proteinases"/>
    <property type="match status" value="1"/>
</dbReference>